<evidence type="ECO:0008006" key="4">
    <source>
        <dbReference type="Google" id="ProtNLM"/>
    </source>
</evidence>
<organism evidence="1 3">
    <name type="scientific">Suttonella ornithocola</name>
    <dbReference type="NCBI Taxonomy" id="279832"/>
    <lineage>
        <taxon>Bacteria</taxon>
        <taxon>Pseudomonadati</taxon>
        <taxon>Pseudomonadota</taxon>
        <taxon>Gammaproteobacteria</taxon>
        <taxon>Cardiobacteriales</taxon>
        <taxon>Cardiobacteriaceae</taxon>
        <taxon>Suttonella</taxon>
    </lineage>
</organism>
<evidence type="ECO:0000313" key="1">
    <source>
        <dbReference type="EMBL" id="SUO95206.1"/>
    </source>
</evidence>
<proteinExistence type="predicted"/>
<protein>
    <recommendedName>
        <fullName evidence="4">Lipoprotein</fullName>
    </recommendedName>
</protein>
<dbReference type="AlphaFoldDB" id="A0A380MT15"/>
<dbReference type="RefSeq" id="WP_072577191.1">
    <property type="nucleotide sequence ID" value="NZ_LWHB01000142.1"/>
</dbReference>
<gene>
    <name evidence="1" type="ORF">NCTC13337_01153</name>
    <name evidence="2" type="ORF">NCTC13337_02763</name>
</gene>
<dbReference type="Proteomes" id="UP000254601">
    <property type="component" value="Unassembled WGS sequence"/>
</dbReference>
<dbReference type="EMBL" id="UHIC01000001">
    <property type="protein sequence ID" value="SUO95206.1"/>
    <property type="molecule type" value="Genomic_DNA"/>
</dbReference>
<dbReference type="PROSITE" id="PS51257">
    <property type="entry name" value="PROKAR_LIPOPROTEIN"/>
    <property type="match status" value="1"/>
</dbReference>
<name>A0A380MT15_9GAMM</name>
<reference evidence="1 3" key="1">
    <citation type="submission" date="2018-06" db="EMBL/GenBank/DDBJ databases">
        <authorList>
            <consortium name="Pathogen Informatics"/>
            <person name="Doyle S."/>
        </authorList>
    </citation>
    <scope>NUCLEOTIDE SEQUENCE [LARGE SCALE GENOMIC DNA]</scope>
    <source>
        <strain evidence="1 3">NCTC13337</strain>
    </source>
</reference>
<keyword evidence="3" id="KW-1185">Reference proteome</keyword>
<accession>A0A380MT15</accession>
<dbReference type="EMBL" id="UHIC01000003">
    <property type="protein sequence ID" value="SUQ09764.1"/>
    <property type="molecule type" value="Genomic_DNA"/>
</dbReference>
<sequence length="64" mass="7019">MKDLAAYTMIFILFLAVGCVGSESLDTEQSIRPPLTFLESMCEQGEAGACEALADRLSNQEQFK</sequence>
<evidence type="ECO:0000313" key="2">
    <source>
        <dbReference type="EMBL" id="SUQ09764.1"/>
    </source>
</evidence>
<evidence type="ECO:0000313" key="3">
    <source>
        <dbReference type="Proteomes" id="UP000254601"/>
    </source>
</evidence>